<gene>
    <name evidence="2" type="ORF">F6W96_30285</name>
</gene>
<protein>
    <submittedName>
        <fullName evidence="2">Uncharacterized protein</fullName>
    </submittedName>
</protein>
<feature type="compositionally biased region" description="Gly residues" evidence="1">
    <location>
        <begin position="121"/>
        <end position="138"/>
    </location>
</feature>
<accession>A0A6G9ZAF4</accession>
<dbReference type="Gene3D" id="3.50.50.60">
    <property type="entry name" value="FAD/NAD(P)-binding domain"/>
    <property type="match status" value="1"/>
</dbReference>
<reference evidence="2 3" key="1">
    <citation type="journal article" date="2019" name="ACS Chem. Biol.">
        <title>Identification and Mobilization of a Cryptic Antibiotic Biosynthesis Gene Locus from a Human-Pathogenic Nocardia Isolate.</title>
        <authorList>
            <person name="Herisse M."/>
            <person name="Ishida K."/>
            <person name="Porter J.L."/>
            <person name="Howden B."/>
            <person name="Hertweck C."/>
            <person name="Stinear T.P."/>
            <person name="Pidot S.J."/>
        </authorList>
    </citation>
    <scope>NUCLEOTIDE SEQUENCE [LARGE SCALE GENOMIC DNA]</scope>
    <source>
        <strain evidence="2 3">AUSMDU00012715</strain>
    </source>
</reference>
<dbReference type="RefSeq" id="WP_167489314.1">
    <property type="nucleotide sequence ID" value="NZ_CP046173.1"/>
</dbReference>
<dbReference type="GO" id="GO:0071949">
    <property type="term" value="F:FAD binding"/>
    <property type="evidence" value="ECO:0007669"/>
    <property type="project" value="InterPro"/>
</dbReference>
<evidence type="ECO:0000256" key="1">
    <source>
        <dbReference type="SAM" id="MobiDB-lite"/>
    </source>
</evidence>
<dbReference type="SUPFAM" id="SSF51905">
    <property type="entry name" value="FAD/NAD(P)-binding domain"/>
    <property type="match status" value="1"/>
</dbReference>
<evidence type="ECO:0000313" key="3">
    <source>
        <dbReference type="Proteomes" id="UP000500953"/>
    </source>
</evidence>
<dbReference type="Proteomes" id="UP000500953">
    <property type="component" value="Chromosome"/>
</dbReference>
<organism evidence="2 3">
    <name type="scientific">Nocardia terpenica</name>
    <dbReference type="NCBI Taxonomy" id="455432"/>
    <lineage>
        <taxon>Bacteria</taxon>
        <taxon>Bacillati</taxon>
        <taxon>Actinomycetota</taxon>
        <taxon>Actinomycetes</taxon>
        <taxon>Mycobacteriales</taxon>
        <taxon>Nocardiaceae</taxon>
        <taxon>Nocardia</taxon>
    </lineage>
</organism>
<dbReference type="AlphaFoldDB" id="A0A6G9ZAF4"/>
<name>A0A6G9ZAF4_9NOCA</name>
<evidence type="ECO:0000313" key="2">
    <source>
        <dbReference type="EMBL" id="QIS21993.1"/>
    </source>
</evidence>
<sequence length="138" mass="13964">MTGTVDVVISGGGPNGLMLACELSLAGIRPVVVERLAAPGTEPKANGRLAESLPEWRDQVDVVTAQPNPGAPAALLLRPDSYVAWAVASPNPDAADRRALRAALRHWLLPAGPALVRGRGRGGVGRGPSGAGPAGGRG</sequence>
<dbReference type="EMBL" id="CP046173">
    <property type="protein sequence ID" value="QIS21993.1"/>
    <property type="molecule type" value="Genomic_DNA"/>
</dbReference>
<proteinExistence type="predicted"/>
<dbReference type="Pfam" id="PF21274">
    <property type="entry name" value="Rng_hyd_C"/>
    <property type="match status" value="1"/>
</dbReference>
<feature type="region of interest" description="Disordered" evidence="1">
    <location>
        <begin position="118"/>
        <end position="138"/>
    </location>
</feature>
<dbReference type="InterPro" id="IPR036188">
    <property type="entry name" value="FAD/NAD-bd_sf"/>
</dbReference>